<dbReference type="InterPro" id="IPR036196">
    <property type="entry name" value="Ptyr_pPase_sf"/>
</dbReference>
<keyword evidence="8" id="KW-1185">Reference proteome</keyword>
<evidence type="ECO:0000259" key="6">
    <source>
        <dbReference type="SMART" id="SM00226"/>
    </source>
</evidence>
<protein>
    <recommendedName>
        <fullName evidence="2">protein-tyrosine-phosphatase</fullName>
        <ecNumber evidence="2">3.1.3.48</ecNumber>
    </recommendedName>
</protein>
<evidence type="ECO:0000256" key="5">
    <source>
        <dbReference type="PIRSR" id="PIRSR617867-1"/>
    </source>
</evidence>
<dbReference type="InterPro" id="IPR017867">
    <property type="entry name" value="Tyr_phospatase_low_mol_wt"/>
</dbReference>
<accession>A0A2D0N3R6</accession>
<dbReference type="OrthoDB" id="9784339at2"/>
<dbReference type="Gene3D" id="3.40.50.2300">
    <property type="match status" value="1"/>
</dbReference>
<dbReference type="PRINTS" id="PR00719">
    <property type="entry name" value="LMWPTPASE"/>
</dbReference>
<dbReference type="EC" id="3.1.3.48" evidence="2"/>
<proteinExistence type="inferred from homology"/>
<dbReference type="RefSeq" id="WP_099153471.1">
    <property type="nucleotide sequence ID" value="NZ_PDUD01000034.1"/>
</dbReference>
<dbReference type="EMBL" id="PDUD01000034">
    <property type="protein sequence ID" value="PHN03030.1"/>
    <property type="molecule type" value="Genomic_DNA"/>
</dbReference>
<evidence type="ECO:0000313" key="8">
    <source>
        <dbReference type="Proteomes" id="UP000223913"/>
    </source>
</evidence>
<dbReference type="CDD" id="cd16343">
    <property type="entry name" value="LMWPTP"/>
    <property type="match status" value="1"/>
</dbReference>
<feature type="active site" description="Nucleophile" evidence="5">
    <location>
        <position position="7"/>
    </location>
</feature>
<comment type="caution">
    <text evidence="7">The sequence shown here is derived from an EMBL/GenBank/DDBJ whole genome shotgun (WGS) entry which is preliminary data.</text>
</comment>
<dbReference type="InterPro" id="IPR050438">
    <property type="entry name" value="LMW_PTPase"/>
</dbReference>
<organism evidence="7 8">
    <name type="scientific">Flavilitoribacter nigricans (strain ATCC 23147 / DSM 23189 / NBRC 102662 / NCIMB 1420 / SS-2)</name>
    <name type="common">Lewinella nigricans</name>
    <dbReference type="NCBI Taxonomy" id="1122177"/>
    <lineage>
        <taxon>Bacteria</taxon>
        <taxon>Pseudomonadati</taxon>
        <taxon>Bacteroidota</taxon>
        <taxon>Saprospiria</taxon>
        <taxon>Saprospirales</taxon>
        <taxon>Lewinellaceae</taxon>
        <taxon>Flavilitoribacter</taxon>
    </lineage>
</organism>
<evidence type="ECO:0000313" key="7">
    <source>
        <dbReference type="EMBL" id="PHN03030.1"/>
    </source>
</evidence>
<name>A0A2D0N3R6_FLAN2</name>
<gene>
    <name evidence="7" type="ORF">CRP01_28510</name>
</gene>
<dbReference type="GO" id="GO:0004725">
    <property type="term" value="F:protein tyrosine phosphatase activity"/>
    <property type="evidence" value="ECO:0007669"/>
    <property type="project" value="UniProtKB-EC"/>
</dbReference>
<dbReference type="PANTHER" id="PTHR11717">
    <property type="entry name" value="LOW MOLECULAR WEIGHT PROTEIN TYROSINE PHOSPHATASE"/>
    <property type="match status" value="1"/>
</dbReference>
<evidence type="ECO:0000256" key="1">
    <source>
        <dbReference type="ARBA" id="ARBA00011063"/>
    </source>
</evidence>
<evidence type="ECO:0000256" key="4">
    <source>
        <dbReference type="ARBA" id="ARBA00022912"/>
    </source>
</evidence>
<dbReference type="AlphaFoldDB" id="A0A2D0N3R6"/>
<feature type="active site" description="Nucleophile" evidence="5">
    <location>
        <position position="13"/>
    </location>
</feature>
<feature type="active site" description="Proton donor" evidence="5">
    <location>
        <position position="123"/>
    </location>
</feature>
<dbReference type="Proteomes" id="UP000223913">
    <property type="component" value="Unassembled WGS sequence"/>
</dbReference>
<dbReference type="Pfam" id="PF01451">
    <property type="entry name" value="LMWPc"/>
    <property type="match status" value="1"/>
</dbReference>
<comment type="similarity">
    <text evidence="1">Belongs to the low molecular weight phosphotyrosine protein phosphatase family.</text>
</comment>
<feature type="domain" description="Phosphotyrosine protein phosphatase I" evidence="6">
    <location>
        <begin position="1"/>
        <end position="148"/>
    </location>
</feature>
<evidence type="ECO:0000256" key="2">
    <source>
        <dbReference type="ARBA" id="ARBA00013064"/>
    </source>
</evidence>
<reference evidence="7 8" key="1">
    <citation type="submission" date="2017-10" db="EMBL/GenBank/DDBJ databases">
        <title>The draft genome sequence of Lewinella nigricans NBRC 102662.</title>
        <authorList>
            <person name="Wang K."/>
        </authorList>
    </citation>
    <scope>NUCLEOTIDE SEQUENCE [LARGE SCALE GENOMIC DNA]</scope>
    <source>
        <strain evidence="7 8">NBRC 102662</strain>
    </source>
</reference>
<dbReference type="SUPFAM" id="SSF52788">
    <property type="entry name" value="Phosphotyrosine protein phosphatases I"/>
    <property type="match status" value="1"/>
</dbReference>
<keyword evidence="3" id="KW-0378">Hydrolase</keyword>
<dbReference type="SMART" id="SM00226">
    <property type="entry name" value="LMWPc"/>
    <property type="match status" value="1"/>
</dbReference>
<dbReference type="InterPro" id="IPR023485">
    <property type="entry name" value="Ptyr_pPase"/>
</dbReference>
<keyword evidence="4" id="KW-0904">Protein phosphatase</keyword>
<evidence type="ECO:0000256" key="3">
    <source>
        <dbReference type="ARBA" id="ARBA00022801"/>
    </source>
</evidence>
<sequence length="159" mass="17963">MKILMVCLGNICRSPLAEGIMKEKLQERGLDWTVDSAGTGSWHIGEKPDTRSIAVARKYGIDISKQRARQFSYDDLNDFDIILAMDRSNFRNIQNLSTQKAHNEKVHLIMELAQPGNGTDVPDPYWNDDGFEQVYNMLDAACDKIIDQLVATQKSSDVQ</sequence>
<dbReference type="PANTHER" id="PTHR11717:SF7">
    <property type="entry name" value="LOW MOLECULAR WEIGHT PHOSPHOTYROSINE PROTEIN PHOSPHATASE"/>
    <property type="match status" value="1"/>
</dbReference>